<evidence type="ECO:0000313" key="2">
    <source>
        <dbReference type="Proteomes" id="UP000228987"/>
    </source>
</evidence>
<evidence type="ECO:0000313" key="1">
    <source>
        <dbReference type="EMBL" id="PCJ41587.1"/>
    </source>
</evidence>
<dbReference type="AlphaFoldDB" id="A0A2A5CCM4"/>
<sequence>MVIRPEFIEELKLLSLFNLDSIQEGIKIHHEAGTEKIQAAERLFEKGIITQVDGGYLTNLGVEAAEHAHALINILMLIEH</sequence>
<dbReference type="Proteomes" id="UP000228987">
    <property type="component" value="Unassembled WGS sequence"/>
</dbReference>
<gene>
    <name evidence="1" type="ORF">COA71_08395</name>
</gene>
<dbReference type="NCBIfam" id="TIGR02647">
    <property type="entry name" value="DNA"/>
    <property type="match status" value="1"/>
</dbReference>
<organism evidence="1 2">
    <name type="scientific">SAR86 cluster bacterium</name>
    <dbReference type="NCBI Taxonomy" id="2030880"/>
    <lineage>
        <taxon>Bacteria</taxon>
        <taxon>Pseudomonadati</taxon>
        <taxon>Pseudomonadota</taxon>
        <taxon>Gammaproteobacteria</taxon>
        <taxon>SAR86 cluster</taxon>
    </lineage>
</organism>
<reference evidence="2" key="1">
    <citation type="submission" date="2017-08" db="EMBL/GenBank/DDBJ databases">
        <title>A dynamic microbial community with high functional redundancy inhabits the cold, oxic subseafloor aquifer.</title>
        <authorList>
            <person name="Tully B.J."/>
            <person name="Wheat C.G."/>
            <person name="Glazer B.T."/>
            <person name="Huber J.A."/>
        </authorList>
    </citation>
    <scope>NUCLEOTIDE SEQUENCE [LARGE SCALE GENOMIC DNA]</scope>
</reference>
<comment type="caution">
    <text evidence="1">The sequence shown here is derived from an EMBL/GenBank/DDBJ whole genome shotgun (WGS) entry which is preliminary data.</text>
</comment>
<name>A0A2A5CCM4_9GAMM</name>
<accession>A0A2A5CCM4</accession>
<dbReference type="InterPro" id="IPR013468">
    <property type="entry name" value="CHP02647"/>
</dbReference>
<dbReference type="Pfam" id="PF18918">
    <property type="entry name" value="DUF5669"/>
    <property type="match status" value="1"/>
</dbReference>
<protein>
    <submittedName>
        <fullName evidence="1">TIGR02647 family protein</fullName>
    </submittedName>
</protein>
<dbReference type="EMBL" id="NVWI01000005">
    <property type="protein sequence ID" value="PCJ41587.1"/>
    <property type="molecule type" value="Genomic_DNA"/>
</dbReference>
<proteinExistence type="predicted"/>